<dbReference type="CDD" id="cd07302">
    <property type="entry name" value="CHD"/>
    <property type="match status" value="1"/>
</dbReference>
<feature type="repeat" description="TPR" evidence="1">
    <location>
        <begin position="436"/>
        <end position="469"/>
    </location>
</feature>
<dbReference type="PANTHER" id="PTHR43081:SF19">
    <property type="entry name" value="PH-SENSITIVE ADENYLATE CYCLASE RV1264"/>
    <property type="match status" value="1"/>
</dbReference>
<dbReference type="EMBL" id="CP032694">
    <property type="protein sequence ID" value="AYG59190.1"/>
    <property type="molecule type" value="Genomic_DNA"/>
</dbReference>
<dbReference type="Pfam" id="PF13432">
    <property type="entry name" value="TPR_16"/>
    <property type="match status" value="1"/>
</dbReference>
<dbReference type="Gene3D" id="3.40.50.10070">
    <property type="entry name" value="TolB, N-terminal domain"/>
    <property type="match status" value="1"/>
</dbReference>
<name>A0A387FIN4_9HYPH</name>
<dbReference type="Proteomes" id="UP000282195">
    <property type="component" value="Chromosome"/>
</dbReference>
<evidence type="ECO:0000313" key="3">
    <source>
        <dbReference type="EMBL" id="AYG59190.1"/>
    </source>
</evidence>
<evidence type="ECO:0000259" key="2">
    <source>
        <dbReference type="PROSITE" id="PS50125"/>
    </source>
</evidence>
<dbReference type="Gene3D" id="3.30.70.1230">
    <property type="entry name" value="Nucleotide cyclase"/>
    <property type="match status" value="1"/>
</dbReference>
<gene>
    <name evidence="3" type="ORF">CCGE525_10620</name>
</gene>
<dbReference type="GO" id="GO:0006171">
    <property type="term" value="P:cAMP biosynthetic process"/>
    <property type="evidence" value="ECO:0007669"/>
    <property type="project" value="TreeGrafter"/>
</dbReference>
<dbReference type="AlphaFoldDB" id="A0A387FIN4"/>
<keyword evidence="1" id="KW-0802">TPR repeat</keyword>
<dbReference type="InterPro" id="IPR029787">
    <property type="entry name" value="Nucleotide_cyclase"/>
</dbReference>
<evidence type="ECO:0000313" key="4">
    <source>
        <dbReference type="Proteomes" id="UP000282195"/>
    </source>
</evidence>
<dbReference type="Pfam" id="PF00211">
    <property type="entry name" value="Guanylate_cyc"/>
    <property type="match status" value="1"/>
</dbReference>
<dbReference type="PROSITE" id="PS50125">
    <property type="entry name" value="GUANYLATE_CYCLASE_2"/>
    <property type="match status" value="1"/>
</dbReference>
<dbReference type="SUPFAM" id="SSF48452">
    <property type="entry name" value="TPR-like"/>
    <property type="match status" value="1"/>
</dbReference>
<dbReference type="Gene3D" id="1.25.40.10">
    <property type="entry name" value="Tetratricopeptide repeat domain"/>
    <property type="match status" value="2"/>
</dbReference>
<dbReference type="GO" id="GO:0004016">
    <property type="term" value="F:adenylate cyclase activity"/>
    <property type="evidence" value="ECO:0007669"/>
    <property type="project" value="UniProtKB-ARBA"/>
</dbReference>
<organism evidence="3 4">
    <name type="scientific">Rhizobium jaguaris</name>
    <dbReference type="NCBI Taxonomy" id="1312183"/>
    <lineage>
        <taxon>Bacteria</taxon>
        <taxon>Pseudomonadati</taxon>
        <taxon>Pseudomonadota</taxon>
        <taxon>Alphaproteobacteria</taxon>
        <taxon>Hyphomicrobiales</taxon>
        <taxon>Rhizobiaceae</taxon>
        <taxon>Rhizobium/Agrobacterium group</taxon>
        <taxon>Rhizobium</taxon>
    </lineage>
</organism>
<dbReference type="GO" id="GO:0035556">
    <property type="term" value="P:intracellular signal transduction"/>
    <property type="evidence" value="ECO:0007669"/>
    <property type="project" value="InterPro"/>
</dbReference>
<dbReference type="KEGG" id="rjg:CCGE525_10620"/>
<dbReference type="NCBIfam" id="NF047558">
    <property type="entry name" value="TPR_END_plus"/>
    <property type="match status" value="1"/>
</dbReference>
<evidence type="ECO:0000256" key="1">
    <source>
        <dbReference type="PROSITE-ProRule" id="PRU00339"/>
    </source>
</evidence>
<dbReference type="SUPFAM" id="SSF55073">
    <property type="entry name" value="Nucleotide cyclase"/>
    <property type="match status" value="1"/>
</dbReference>
<dbReference type="InterPro" id="IPR011990">
    <property type="entry name" value="TPR-like_helical_dom_sf"/>
</dbReference>
<feature type="domain" description="Guanylate cyclase" evidence="2">
    <location>
        <begin position="33"/>
        <end position="148"/>
    </location>
</feature>
<feature type="repeat" description="TPR" evidence="1">
    <location>
        <begin position="470"/>
        <end position="503"/>
    </location>
</feature>
<reference evidence="3 4" key="1">
    <citation type="submission" date="2018-10" db="EMBL/GenBank/DDBJ databases">
        <title>Rhizobium etli, R. leguminosarum and a new Rhizobium genospecies from Phaseolus dumosus.</title>
        <authorList>
            <person name="Ramirez-Puebla S.T."/>
            <person name="Rogel-Hernandez M.A."/>
            <person name="Guerrero G."/>
            <person name="Ormeno-Orrillo E."/>
            <person name="Martinez-Romero J.C."/>
            <person name="Negrete-Yankelevich S."/>
            <person name="Martinez-Romero E."/>
        </authorList>
    </citation>
    <scope>NUCLEOTIDE SEQUENCE [LARGE SCALE GENOMIC DNA]</scope>
    <source>
        <strain evidence="3 4">CCGE525</strain>
    </source>
</reference>
<dbReference type="PANTHER" id="PTHR43081">
    <property type="entry name" value="ADENYLATE CYCLASE, TERMINAL-DIFFERENTIATION SPECIFIC-RELATED"/>
    <property type="match status" value="1"/>
</dbReference>
<dbReference type="InterPro" id="IPR001054">
    <property type="entry name" value="A/G_cyclase"/>
</dbReference>
<dbReference type="SMART" id="SM00044">
    <property type="entry name" value="CYCc"/>
    <property type="match status" value="1"/>
</dbReference>
<dbReference type="InterPro" id="IPR050697">
    <property type="entry name" value="Adenylyl/Guanylyl_Cyclase_3/4"/>
</dbReference>
<dbReference type="OrthoDB" id="9807521at2"/>
<protein>
    <submittedName>
        <fullName evidence="3">Adenylate/guanylate cyclase domain-containing protein</fullName>
    </submittedName>
</protein>
<accession>A0A387FIN4</accession>
<dbReference type="PROSITE" id="PS50005">
    <property type="entry name" value="TPR"/>
    <property type="match status" value="2"/>
</dbReference>
<sequence length="658" mass="73382">MERYARHCDNIGVNCSLRPQDVFGGHLERRLTAILAVDIVGYSRLMGTDEAGTLAAVRQHRAEVLDPRITEHKGRIVKHTGDGMLVEFSSVVNAVACATEIQRDMLTRNEDVQQERRIELRIGINLGDVIVEDGDIFGEGVNLAARLEAIAEPGGIAVSASVRDHVGSRLGVSFEDRGEHSLKNIAHTVRVYTVSLNAPTTSSVVALPARDGRKRLVAVLPFVNMSDDQEQEYFSDGITEDLITDLSQISDLNVVARNTVFTYKGKSVKVKQIAQELGADFVLQGSVRKAAQRVRITGQLIDARNGAHLWAGRFDRDLTDIFTIQDEITHAIVDQLKIKLQPEEKKAIESEPTANIEAYTYYLRGRQFSHAWTRSYLLLARRMFLKAVELDPDYARAYAGIADCDSALRDWSPREYPLESIMAMSAKALELDPDLAEAYASHGLALHQSGLNEAATAAFARAMALQPNLYEANFHYGRFLFMHGRFEEAVHYFERAATIRTDDYLSPVHLISAFRSLGKTEELEHWARIGIERAERALDLNPENSGPAHRGAIALAHLGEAARAREWAARALTIDPDDICAQYNVACAYAVLGDHDAALDLLERLLPLSSAYQVLWFSNDSDLDSLRDSPRFQKMFEVFEQKHALEEQRVANEDKALC</sequence>
<dbReference type="InterPro" id="IPR019734">
    <property type="entry name" value="TPR_rpt"/>
</dbReference>
<proteinExistence type="predicted"/>
<keyword evidence="4" id="KW-1185">Reference proteome</keyword>
<dbReference type="SMART" id="SM00028">
    <property type="entry name" value="TPR"/>
    <property type="match status" value="3"/>
</dbReference>